<evidence type="ECO:0000313" key="3">
    <source>
        <dbReference type="EMBL" id="KAG8369002.1"/>
    </source>
</evidence>
<dbReference type="Pfam" id="PF14111">
    <property type="entry name" value="DUF4283"/>
    <property type="match status" value="1"/>
</dbReference>
<evidence type="ECO:0000259" key="2">
    <source>
        <dbReference type="SMART" id="SM00597"/>
    </source>
</evidence>
<dbReference type="Proteomes" id="UP000826271">
    <property type="component" value="Unassembled WGS sequence"/>
</dbReference>
<dbReference type="PANTHER" id="PTHR45749:SF37">
    <property type="entry name" value="OS05G0311600 PROTEIN"/>
    <property type="match status" value="1"/>
</dbReference>
<dbReference type="InterPro" id="IPR025398">
    <property type="entry name" value="DUF4371"/>
</dbReference>
<evidence type="ECO:0000256" key="1">
    <source>
        <dbReference type="SAM" id="MobiDB-lite"/>
    </source>
</evidence>
<feature type="domain" description="TTF-type" evidence="2">
    <location>
        <begin position="76"/>
        <end position="176"/>
    </location>
</feature>
<dbReference type="SMART" id="SM00597">
    <property type="entry name" value="ZnF_TTF"/>
    <property type="match status" value="1"/>
</dbReference>
<feature type="compositionally biased region" description="Pro residues" evidence="1">
    <location>
        <begin position="761"/>
        <end position="770"/>
    </location>
</feature>
<feature type="compositionally biased region" description="Basic and acidic residues" evidence="1">
    <location>
        <begin position="617"/>
        <end position="630"/>
    </location>
</feature>
<feature type="compositionally biased region" description="Polar residues" evidence="1">
    <location>
        <begin position="636"/>
        <end position="649"/>
    </location>
</feature>
<dbReference type="InterPro" id="IPR006580">
    <property type="entry name" value="Znf_TTF"/>
</dbReference>
<dbReference type="EMBL" id="WHWC01000015">
    <property type="protein sequence ID" value="KAG8369002.1"/>
    <property type="molecule type" value="Genomic_DNA"/>
</dbReference>
<keyword evidence="4" id="KW-1185">Reference proteome</keyword>
<dbReference type="PANTHER" id="PTHR45749">
    <property type="match status" value="1"/>
</dbReference>
<organism evidence="3 4">
    <name type="scientific">Buddleja alternifolia</name>
    <dbReference type="NCBI Taxonomy" id="168488"/>
    <lineage>
        <taxon>Eukaryota</taxon>
        <taxon>Viridiplantae</taxon>
        <taxon>Streptophyta</taxon>
        <taxon>Embryophyta</taxon>
        <taxon>Tracheophyta</taxon>
        <taxon>Spermatophyta</taxon>
        <taxon>Magnoliopsida</taxon>
        <taxon>eudicotyledons</taxon>
        <taxon>Gunneridae</taxon>
        <taxon>Pentapetalae</taxon>
        <taxon>asterids</taxon>
        <taxon>lamiids</taxon>
        <taxon>Lamiales</taxon>
        <taxon>Scrophulariaceae</taxon>
        <taxon>Buddlejeae</taxon>
        <taxon>Buddleja</taxon>
    </lineage>
</organism>
<proteinExistence type="predicted"/>
<gene>
    <name evidence="3" type="ORF">BUALT_Bualt15G0104900</name>
</gene>
<comment type="caution">
    <text evidence="3">The sequence shown here is derived from an EMBL/GenBank/DDBJ whole genome shotgun (WGS) entry which is preliminary data.</text>
</comment>
<accession>A0AAV6WN71</accession>
<name>A0AAV6WN71_9LAMI</name>
<dbReference type="InterPro" id="IPR025558">
    <property type="entry name" value="DUF4283"/>
</dbReference>
<feature type="region of interest" description="Disordered" evidence="1">
    <location>
        <begin position="750"/>
        <end position="770"/>
    </location>
</feature>
<sequence length="770" mass="87013">MPHTSASMLEFHCPGKVSRVEKEEINLSSLERNPGLRRPISEYPIEQCDKVRRAYIMAGPYQPRLGKYPLSGVANHLRSFQDSWYGKFSSWLEYSTDKDATYCLPCCVFSNILSNRFGMNAFTEIGFRNWKKINDGNKCAFLKHIGTSSSSLHNQCVRACDDLMAQSQHIDKILHKQSAKMIVENRLRLKTSIDAIRWLTFQACVLRGNDESIDSLNRVQDRPIRMTRILDEFIDKRPRVLPSQTDLNNVLLATSPPESGLIHESFRIRSARLCFACGSSRVFSRWFLYLKFGKGLVHSGCLSCFCILTTDSTFLDTPSSFICLRFGLLLSLILFTYNLLFRLGFWQVALFLTVGPYLFCSVRNRDFAKFARPRVGRSINLMSYFSESDSMEDEISRMGRILLSNLEKQEIVIPEGVWNTGSNPFDKVVVGHLLSGTRYNFAAFKETMLNAFKPSKRVDFEKMDNGRFFLNFERQFDLDRVMGGGPWCYDNDLLVLKLLQENDNPLSVPLLWVDFYVLAKGLPLSKLNEDMATFISNSLGSFRSVDLARNGVSREGGLPFVYEFLLMSINLSVVFRVLRRGLDAFSPHHLSPSHSSQVASWRKQGVHSHSRPSLPRKNHDYRPRSFETSKKMGPSISPNKSCSDPQSSKGPDEGNASPFAIAMVWDKGGPSGVSPPNDQNALTVGTIVPMIVSPSKVVNQPDSDTIFSSPCANPVQAYTIQSLSGETQSIQVVVQSRHPPTSQWRLFQEQGGDAYHNDEPNLPPSFPYPY</sequence>
<dbReference type="Pfam" id="PF14291">
    <property type="entry name" value="DUF4371"/>
    <property type="match status" value="1"/>
</dbReference>
<dbReference type="AlphaFoldDB" id="A0AAV6WN71"/>
<evidence type="ECO:0000313" key="4">
    <source>
        <dbReference type="Proteomes" id="UP000826271"/>
    </source>
</evidence>
<feature type="compositionally biased region" description="Basic residues" evidence="1">
    <location>
        <begin position="604"/>
        <end position="616"/>
    </location>
</feature>
<protein>
    <recommendedName>
        <fullName evidence="2">TTF-type domain-containing protein</fullName>
    </recommendedName>
</protein>
<feature type="region of interest" description="Disordered" evidence="1">
    <location>
        <begin position="588"/>
        <end position="657"/>
    </location>
</feature>
<reference evidence="3" key="1">
    <citation type="submission" date="2019-10" db="EMBL/GenBank/DDBJ databases">
        <authorList>
            <person name="Zhang R."/>
            <person name="Pan Y."/>
            <person name="Wang J."/>
            <person name="Ma R."/>
            <person name="Yu S."/>
        </authorList>
    </citation>
    <scope>NUCLEOTIDE SEQUENCE</scope>
    <source>
        <strain evidence="3">LA-IB0</strain>
        <tissue evidence="3">Leaf</tissue>
    </source>
</reference>